<evidence type="ECO:0000256" key="9">
    <source>
        <dbReference type="ARBA" id="ARBA00035011"/>
    </source>
</evidence>
<dbReference type="KEGG" id="rsz:108810626"/>
<dbReference type="PANTHER" id="PTHR33021">
    <property type="entry name" value="BLUE COPPER PROTEIN"/>
    <property type="match status" value="1"/>
</dbReference>
<proteinExistence type="inferred from homology"/>
<keyword evidence="8" id="KW-0449">Lipoprotein</keyword>
<evidence type="ECO:0000256" key="1">
    <source>
        <dbReference type="ARBA" id="ARBA00004609"/>
    </source>
</evidence>
<dbReference type="SUPFAM" id="SSF49503">
    <property type="entry name" value="Cupredoxins"/>
    <property type="match status" value="1"/>
</dbReference>
<organism evidence="14 15">
    <name type="scientific">Raphanus sativus</name>
    <name type="common">Radish</name>
    <name type="synonym">Raphanus raphanistrum var. sativus</name>
    <dbReference type="NCBI Taxonomy" id="3726"/>
    <lineage>
        <taxon>Eukaryota</taxon>
        <taxon>Viridiplantae</taxon>
        <taxon>Streptophyta</taxon>
        <taxon>Embryophyta</taxon>
        <taxon>Tracheophyta</taxon>
        <taxon>Spermatophyta</taxon>
        <taxon>Magnoliopsida</taxon>
        <taxon>eudicotyledons</taxon>
        <taxon>Gunneridae</taxon>
        <taxon>Pentapetalae</taxon>
        <taxon>rosids</taxon>
        <taxon>malvids</taxon>
        <taxon>Brassicales</taxon>
        <taxon>Brassicaceae</taxon>
        <taxon>Brassiceae</taxon>
        <taxon>Raphanus</taxon>
    </lineage>
</organism>
<evidence type="ECO:0000256" key="12">
    <source>
        <dbReference type="SAM" id="SignalP"/>
    </source>
</evidence>
<comment type="subcellular location">
    <subcellularLocation>
        <location evidence="1">Cell membrane</location>
        <topology evidence="1">Lipid-anchor</topology>
        <topology evidence="1">GPI-anchor</topology>
    </subcellularLocation>
</comment>
<feature type="domain" description="Phytocyanin" evidence="13">
    <location>
        <begin position="25"/>
        <end position="129"/>
    </location>
</feature>
<gene>
    <name evidence="15" type="primary">LOC108810626</name>
</gene>
<feature type="transmembrane region" description="Helical" evidence="11">
    <location>
        <begin position="168"/>
        <end position="189"/>
    </location>
</feature>
<evidence type="ECO:0000256" key="7">
    <source>
        <dbReference type="ARBA" id="ARBA00023180"/>
    </source>
</evidence>
<keyword evidence="11" id="KW-0812">Transmembrane</keyword>
<dbReference type="PROSITE" id="PS51485">
    <property type="entry name" value="PHYTOCYANIN"/>
    <property type="match status" value="1"/>
</dbReference>
<dbReference type="RefSeq" id="XP_018438231.1">
    <property type="nucleotide sequence ID" value="XM_018582729.2"/>
</dbReference>
<keyword evidence="4 12" id="KW-0732">Signal</keyword>
<evidence type="ECO:0000256" key="10">
    <source>
        <dbReference type="SAM" id="MobiDB-lite"/>
    </source>
</evidence>
<keyword evidence="6" id="KW-1015">Disulfide bond</keyword>
<evidence type="ECO:0000256" key="11">
    <source>
        <dbReference type="SAM" id="Phobius"/>
    </source>
</evidence>
<dbReference type="OrthoDB" id="1087503at2759"/>
<comment type="similarity">
    <text evidence="9">Belongs to the early nodulin-like (ENODL) family.</text>
</comment>
<evidence type="ECO:0000259" key="13">
    <source>
        <dbReference type="PROSITE" id="PS51485"/>
    </source>
</evidence>
<name>A0A6J0JT48_RAPSA</name>
<dbReference type="GO" id="GO:0098552">
    <property type="term" value="C:side of membrane"/>
    <property type="evidence" value="ECO:0007669"/>
    <property type="project" value="UniProtKB-KW"/>
</dbReference>
<reference evidence="14" key="1">
    <citation type="journal article" date="2019" name="Database">
        <title>The radish genome database (RadishGD): an integrated information resource for radish genomics.</title>
        <authorList>
            <person name="Yu H.J."/>
            <person name="Baek S."/>
            <person name="Lee Y.J."/>
            <person name="Cho A."/>
            <person name="Mun J.H."/>
        </authorList>
    </citation>
    <scope>NUCLEOTIDE SEQUENCE [LARGE SCALE GENOMIC DNA]</scope>
    <source>
        <strain evidence="14">cv. WK10039</strain>
    </source>
</reference>
<evidence type="ECO:0000313" key="15">
    <source>
        <dbReference type="RefSeq" id="XP_018438231.1"/>
    </source>
</evidence>
<dbReference type="InterPro" id="IPR003245">
    <property type="entry name" value="Phytocyanin_dom"/>
</dbReference>
<keyword evidence="5 11" id="KW-0472">Membrane</keyword>
<dbReference type="Gene3D" id="2.60.40.420">
    <property type="entry name" value="Cupredoxins - blue copper proteins"/>
    <property type="match status" value="1"/>
</dbReference>
<evidence type="ECO:0000256" key="2">
    <source>
        <dbReference type="ARBA" id="ARBA00022475"/>
    </source>
</evidence>
<dbReference type="PANTHER" id="PTHR33021:SF531">
    <property type="entry name" value="EARLY NODULIN-LIKE PROTEIN 11"/>
    <property type="match status" value="1"/>
</dbReference>
<feature type="region of interest" description="Disordered" evidence="10">
    <location>
        <begin position="134"/>
        <end position="161"/>
    </location>
</feature>
<evidence type="ECO:0000256" key="6">
    <source>
        <dbReference type="ARBA" id="ARBA00023157"/>
    </source>
</evidence>
<keyword evidence="11" id="KW-1133">Transmembrane helix</keyword>
<feature type="signal peptide" evidence="12">
    <location>
        <begin position="1"/>
        <end position="24"/>
    </location>
</feature>
<dbReference type="Proteomes" id="UP000504610">
    <property type="component" value="Chromosome 6"/>
</dbReference>
<dbReference type="AlphaFoldDB" id="A0A6J0JT48"/>
<accession>A0A6J0JT48</accession>
<dbReference type="InterPro" id="IPR041846">
    <property type="entry name" value="ENL_dom"/>
</dbReference>
<sequence>MASSIPILPLAFLLFATFYHLGEASKFIVGGSSPGWRVPDQTNNNLKHWAESRRFRVGDILVFQYDNKTDSVLEVTKENYDKCIIEKPMNEYRAEPTMVTLNVSGPHYFISGAPGNCLKDEKLIVAVQSTAHPPVPVPEHKPVPGAAPPTPSKSPSSWTAPAPAPSTAVGLVAGSGIFWAIVAIIGLAWA</sequence>
<dbReference type="GeneID" id="108810626"/>
<evidence type="ECO:0000256" key="3">
    <source>
        <dbReference type="ARBA" id="ARBA00022622"/>
    </source>
</evidence>
<evidence type="ECO:0000313" key="14">
    <source>
        <dbReference type="Proteomes" id="UP000504610"/>
    </source>
</evidence>
<dbReference type="GO" id="GO:0009055">
    <property type="term" value="F:electron transfer activity"/>
    <property type="evidence" value="ECO:0007669"/>
    <property type="project" value="InterPro"/>
</dbReference>
<dbReference type="InterPro" id="IPR008972">
    <property type="entry name" value="Cupredoxin"/>
</dbReference>
<dbReference type="Pfam" id="PF02298">
    <property type="entry name" value="Cu_bind_like"/>
    <property type="match status" value="1"/>
</dbReference>
<dbReference type="FunFam" id="2.60.40.420:FF:000034">
    <property type="entry name" value="Cupredoxin superfamily protein"/>
    <property type="match status" value="1"/>
</dbReference>
<reference evidence="15" key="2">
    <citation type="submission" date="2025-08" db="UniProtKB">
        <authorList>
            <consortium name="RefSeq"/>
        </authorList>
    </citation>
    <scope>IDENTIFICATION</scope>
    <source>
        <tissue evidence="15">Leaf</tissue>
    </source>
</reference>
<evidence type="ECO:0000256" key="5">
    <source>
        <dbReference type="ARBA" id="ARBA00023136"/>
    </source>
</evidence>
<keyword evidence="7" id="KW-0325">Glycoprotein</keyword>
<keyword evidence="3" id="KW-0336">GPI-anchor</keyword>
<dbReference type="InterPro" id="IPR039391">
    <property type="entry name" value="Phytocyanin-like"/>
</dbReference>
<feature type="chain" id="PRO_5026972990" evidence="12">
    <location>
        <begin position="25"/>
        <end position="190"/>
    </location>
</feature>
<evidence type="ECO:0000256" key="4">
    <source>
        <dbReference type="ARBA" id="ARBA00022729"/>
    </source>
</evidence>
<protein>
    <submittedName>
        <fullName evidence="15">Early nodulin-like protein 11</fullName>
    </submittedName>
</protein>
<keyword evidence="2" id="KW-1003">Cell membrane</keyword>
<evidence type="ECO:0000256" key="8">
    <source>
        <dbReference type="ARBA" id="ARBA00023288"/>
    </source>
</evidence>
<dbReference type="CDD" id="cd11019">
    <property type="entry name" value="OsENODL1_like"/>
    <property type="match status" value="1"/>
</dbReference>
<keyword evidence="14" id="KW-1185">Reference proteome</keyword>
<dbReference type="GO" id="GO:0005886">
    <property type="term" value="C:plasma membrane"/>
    <property type="evidence" value="ECO:0007669"/>
    <property type="project" value="UniProtKB-SubCell"/>
</dbReference>